<comment type="caution">
    <text evidence="6">The sequence shown here is derived from an EMBL/GenBank/DDBJ whole genome shotgun (WGS) entry which is preliminary data.</text>
</comment>
<evidence type="ECO:0000313" key="7">
    <source>
        <dbReference type="Proteomes" id="UP001204439"/>
    </source>
</evidence>
<dbReference type="Pfam" id="PF19263">
    <property type="entry name" value="DUF5906"/>
    <property type="match status" value="1"/>
</dbReference>
<dbReference type="PANTHER" id="PTHR35372">
    <property type="entry name" value="ATP BINDING PROTEIN-RELATED"/>
    <property type="match status" value="1"/>
</dbReference>
<dbReference type="Pfam" id="PF08706">
    <property type="entry name" value="D5_N"/>
    <property type="match status" value="1"/>
</dbReference>
<keyword evidence="1" id="KW-0547">Nucleotide-binding</keyword>
<evidence type="ECO:0000256" key="4">
    <source>
        <dbReference type="ARBA" id="ARBA00022840"/>
    </source>
</evidence>
<dbReference type="InterPro" id="IPR014015">
    <property type="entry name" value="Helicase_SF3_DNA-vir"/>
</dbReference>
<dbReference type="EMBL" id="JAMXLT020000019">
    <property type="protein sequence ID" value="MDW8549543.1"/>
    <property type="molecule type" value="Genomic_DNA"/>
</dbReference>
<reference evidence="6 7" key="1">
    <citation type="submission" date="2023-11" db="EMBL/GenBank/DDBJ databases">
        <title>First isolation, identification, and characterization of non-pathogenic Epilithonimonas ginsengisoli isolated from diseased farmed rainbow trout (Oncorhynchus mykiss) in Chile.</title>
        <authorList>
            <person name="Miranda C.D."/>
            <person name="Irgang R."/>
            <person name="Concha C."/>
            <person name="Rojas R."/>
            <person name="Avendano R."/>
        </authorList>
    </citation>
    <scope>NUCLEOTIDE SEQUENCE [LARGE SCALE GENOMIC DNA]</scope>
    <source>
        <strain evidence="6 7">FP99</strain>
    </source>
</reference>
<evidence type="ECO:0000313" key="6">
    <source>
        <dbReference type="EMBL" id="MDW8549543.1"/>
    </source>
</evidence>
<evidence type="ECO:0000256" key="2">
    <source>
        <dbReference type="ARBA" id="ARBA00022801"/>
    </source>
</evidence>
<dbReference type="NCBIfam" id="TIGR01613">
    <property type="entry name" value="primase_Cterm"/>
    <property type="match status" value="1"/>
</dbReference>
<dbReference type="PROSITE" id="PS51206">
    <property type="entry name" value="SF3_HELICASE_1"/>
    <property type="match status" value="1"/>
</dbReference>
<keyword evidence="2" id="KW-0378">Hydrolase</keyword>
<dbReference type="InterPro" id="IPR027417">
    <property type="entry name" value="P-loop_NTPase"/>
</dbReference>
<dbReference type="Pfam" id="PF03288">
    <property type="entry name" value="Pox_D5"/>
    <property type="match status" value="1"/>
</dbReference>
<dbReference type="PANTHER" id="PTHR35372:SF2">
    <property type="entry name" value="SF3 HELICASE DOMAIN-CONTAINING PROTEIN"/>
    <property type="match status" value="1"/>
</dbReference>
<dbReference type="SUPFAM" id="SSF52540">
    <property type="entry name" value="P-loop containing nucleoside triphosphate hydrolases"/>
    <property type="match status" value="1"/>
</dbReference>
<dbReference type="InterPro" id="IPR045455">
    <property type="entry name" value="NrS-1_pol-like_helicase"/>
</dbReference>
<dbReference type="Proteomes" id="UP001204439">
    <property type="component" value="Unassembled WGS sequence"/>
</dbReference>
<keyword evidence="7" id="KW-1185">Reference proteome</keyword>
<dbReference type="InterPro" id="IPR014818">
    <property type="entry name" value="Phage/plasmid_primase_P4_C"/>
</dbReference>
<dbReference type="RefSeq" id="WP_063969311.1">
    <property type="nucleotide sequence ID" value="NZ_JAMXLT020000019.1"/>
</dbReference>
<evidence type="ECO:0000256" key="3">
    <source>
        <dbReference type="ARBA" id="ARBA00022806"/>
    </source>
</evidence>
<gene>
    <name evidence="6" type="ORF">NG800_011525</name>
</gene>
<evidence type="ECO:0000259" key="5">
    <source>
        <dbReference type="PROSITE" id="PS51206"/>
    </source>
</evidence>
<accession>A0ABU4JJ05</accession>
<evidence type="ECO:0000256" key="1">
    <source>
        <dbReference type="ARBA" id="ARBA00022741"/>
    </source>
</evidence>
<dbReference type="InterPro" id="IPR006500">
    <property type="entry name" value="Helicase_put_C_phage/plasmid"/>
</dbReference>
<keyword evidence="3" id="KW-0347">Helicase</keyword>
<dbReference type="Gene3D" id="3.40.50.300">
    <property type="entry name" value="P-loop containing nucleotide triphosphate hydrolases"/>
    <property type="match status" value="1"/>
</dbReference>
<organism evidence="6 7">
    <name type="scientific">Epilithonimonas ginsengisoli</name>
    <dbReference type="NCBI Taxonomy" id="1245592"/>
    <lineage>
        <taxon>Bacteria</taxon>
        <taxon>Pseudomonadati</taxon>
        <taxon>Bacteroidota</taxon>
        <taxon>Flavobacteriia</taxon>
        <taxon>Flavobacteriales</taxon>
        <taxon>Weeksellaceae</taxon>
        <taxon>Chryseobacterium group</taxon>
        <taxon>Epilithonimonas</taxon>
    </lineage>
</organism>
<name>A0ABU4JJ05_9FLAO</name>
<dbReference type="InterPro" id="IPR051620">
    <property type="entry name" value="ORF904-like_C"/>
</dbReference>
<feature type="domain" description="SF3 helicase" evidence="5">
    <location>
        <begin position="221"/>
        <end position="377"/>
    </location>
</feature>
<sequence length="498" mass="57112">MGIVDEIRPKRETVKDQSLNQNQILSEIIKNLKPADFVAEVFPVVIELREKHQNADEEEKTKIAEKISKLKLQQKNYIVIAIEKTLQLAENLKLDFCLHNNIVYTYNGVYWQSLEDNELERFLGDCAKTLGVPKYDASYFDFRSKMVKQFFSVAHLPKPETKTESVLINLQNGTLEISQYGVNLRDHLPRDFLTYVLPFNYDPEATAPIFNNFLNEVLSIEKQKVISEYLGYIFMRHGNGLKLEKVLLCYGTGANGKSVFFDIVTALLGDHNVSNFSLSSLTNENGYYRAKIANKLLNYSSEINNNIEAAIFKQLASGEPIEARSPYCEPVTIKNYAKLMFNTNGFLIGEQTNAFFRRFLIIHFDKTISEENQDPELSRKIINSELSGVLNWALLGLTTLLRNKEFTPSEEIKETLNEYRTQSDPVQMFMIDQDIKPGTKPIPLKDLYKSFKEFSEENGNRSLSMKTFVERLRMVGFETQRLSLGNVVYVADEVNVGQ</sequence>
<dbReference type="SMART" id="SM00885">
    <property type="entry name" value="D5_N"/>
    <property type="match status" value="1"/>
</dbReference>
<dbReference type="InterPro" id="IPR004968">
    <property type="entry name" value="DNA_primase/NTPase_C"/>
</dbReference>
<keyword evidence="4" id="KW-0067">ATP-binding</keyword>
<protein>
    <submittedName>
        <fullName evidence="6">Phage/plasmid primase, P4 family</fullName>
    </submittedName>
</protein>
<proteinExistence type="predicted"/>